<organism evidence="2 3">
    <name type="scientific">Eiseniibacteriota bacterium</name>
    <dbReference type="NCBI Taxonomy" id="2212470"/>
    <lineage>
        <taxon>Bacteria</taxon>
        <taxon>Candidatus Eiseniibacteriota</taxon>
    </lineage>
</organism>
<sequence>MSNRAALKTIFLVLLVSTCGLLGWSTRAESQTLSARLFTRAPHNDIRFASGSGQWCVHVEPIGGNFNVLDISLCTVVLISQGTGSVSQIPLNCTKPVVVGDSDGNGIQDIEFCFLKTDMHPLFDNLHGRSPKTVTLTVEGNLQDGRRFSGNITMQLYLKD</sequence>
<gene>
    <name evidence="1" type="ORF">E6K74_04150</name>
    <name evidence="2" type="ORF">E6K77_01360</name>
</gene>
<protein>
    <submittedName>
        <fullName evidence="2">Uncharacterized protein</fullName>
    </submittedName>
</protein>
<evidence type="ECO:0000313" key="3">
    <source>
        <dbReference type="Proteomes" id="UP000317366"/>
    </source>
</evidence>
<proteinExistence type="predicted"/>
<evidence type="ECO:0000313" key="2">
    <source>
        <dbReference type="EMBL" id="TMQ66397.1"/>
    </source>
</evidence>
<dbReference type="AlphaFoldDB" id="A0A538TRZ4"/>
<dbReference type="EMBL" id="VBOU01000042">
    <property type="protein sequence ID" value="TMQ55130.1"/>
    <property type="molecule type" value="Genomic_DNA"/>
</dbReference>
<comment type="caution">
    <text evidence="2">The sequence shown here is derived from an EMBL/GenBank/DDBJ whole genome shotgun (WGS) entry which is preliminary data.</text>
</comment>
<dbReference type="EMBL" id="VBOX01000009">
    <property type="protein sequence ID" value="TMQ66397.1"/>
    <property type="molecule type" value="Genomic_DNA"/>
</dbReference>
<dbReference type="Proteomes" id="UP000319829">
    <property type="component" value="Unassembled WGS sequence"/>
</dbReference>
<name>A0A538TRZ4_UNCEI</name>
<reference evidence="3 4" key="1">
    <citation type="journal article" date="2019" name="Nat. Microbiol.">
        <title>Mediterranean grassland soil C-N compound turnover is dependent on rainfall and depth, and is mediated by genomically divergent microorganisms.</title>
        <authorList>
            <person name="Diamond S."/>
            <person name="Andeer P.F."/>
            <person name="Li Z."/>
            <person name="Crits-Christoph A."/>
            <person name="Burstein D."/>
            <person name="Anantharaman K."/>
            <person name="Lane K.R."/>
            <person name="Thomas B.C."/>
            <person name="Pan C."/>
            <person name="Northen T.R."/>
            <person name="Banfield J.F."/>
        </authorList>
    </citation>
    <scope>NUCLEOTIDE SEQUENCE [LARGE SCALE GENOMIC DNA]</scope>
    <source>
        <strain evidence="1">WS_4</strain>
        <strain evidence="2">WS_7</strain>
    </source>
</reference>
<evidence type="ECO:0000313" key="1">
    <source>
        <dbReference type="EMBL" id="TMQ55130.1"/>
    </source>
</evidence>
<dbReference type="Proteomes" id="UP000317366">
    <property type="component" value="Unassembled WGS sequence"/>
</dbReference>
<evidence type="ECO:0000313" key="4">
    <source>
        <dbReference type="Proteomes" id="UP000319829"/>
    </source>
</evidence>
<accession>A0A538TRZ4</accession>